<reference evidence="4 9" key="3">
    <citation type="submission" date="2017-05" db="EMBL/GenBank/DDBJ databases">
        <authorList>
            <person name="Song R."/>
            <person name="Chenine A.L."/>
            <person name="Ruprecht R.M."/>
        </authorList>
    </citation>
    <scope>NUCLEOTIDE SEQUENCE [LARGE SCALE GENOMIC DNA]</scope>
    <source>
        <strain evidence="4 9">S567_C10_BS</strain>
    </source>
</reference>
<dbReference type="EMBL" id="WOAD01000008">
    <property type="protein sequence ID" value="MUI35704.1"/>
    <property type="molecule type" value="Genomic_DNA"/>
</dbReference>
<dbReference type="EMBL" id="WXZT01000004">
    <property type="protein sequence ID" value="MZZ12154.1"/>
    <property type="molecule type" value="Genomic_DNA"/>
</dbReference>
<dbReference type="Gene3D" id="1.20.58.320">
    <property type="entry name" value="TPR-like"/>
    <property type="match status" value="1"/>
</dbReference>
<dbReference type="Proteomes" id="UP000253594">
    <property type="component" value="Unassembled WGS sequence"/>
</dbReference>
<reference evidence="7 12" key="7">
    <citation type="submission" date="2019-01" db="EMBL/GenBank/DDBJ databases">
        <title>The Pseudomonas aeruginosa pan-genome provides new insights on its population structure, horizontal gene transfer and pathogenicity.</title>
        <authorList>
            <person name="Freschi L."/>
            <person name="Vincent A.T."/>
            <person name="Jeukens J."/>
            <person name="Emond-Rheault J.-G."/>
            <person name="Kukavica-Ibrulj I."/>
            <person name="Dupont M.-J."/>
            <person name="Charette S.J."/>
            <person name="Boyle B."/>
            <person name="Levesque R.C."/>
        </authorList>
    </citation>
    <scope>NUCLEOTIDE SEQUENCE [LARGE SCALE GENOMIC DNA]</scope>
    <source>
        <strain evidence="7 12">PA-W36</strain>
    </source>
</reference>
<evidence type="ECO:0000313" key="12">
    <source>
        <dbReference type="Proteomes" id="UP000284767"/>
    </source>
</evidence>
<dbReference type="EMBL" id="NSNE01000005">
    <property type="protein sequence ID" value="RPM18232.1"/>
    <property type="molecule type" value="Genomic_DNA"/>
</dbReference>
<evidence type="ECO:0000313" key="3">
    <source>
        <dbReference type="EMBL" id="MZZ12154.1"/>
    </source>
</evidence>
<gene>
    <name evidence="6" type="ORF">ALP65_01851</name>
    <name evidence="4" type="ORF">CAZ10_00915</name>
    <name evidence="5" type="ORF">DT376_09065</name>
    <name evidence="2" type="ORF">GNQ48_11850</name>
    <name evidence="3" type="ORF">GUL26_07840</name>
    <name evidence="7" type="ORF">IPC1295_11630</name>
    <name evidence="1" type="ORF">PAERUG_P19_London_7_VIM_2_05_10_01714</name>
</gene>
<reference evidence="7 12" key="4">
    <citation type="submission" date="2017-08" db="EMBL/GenBank/DDBJ databases">
        <authorList>
            <person name="Feschi L."/>
            <person name="Jeukens J."/>
            <person name="Emond-Rheault J.-G."/>
            <person name="Kukavica-Ibrulj I."/>
            <person name="Boyle B."/>
            <person name="Levesque R.C."/>
        </authorList>
    </citation>
    <scope>NUCLEOTIDE SEQUENCE [LARGE SCALE GENOMIC DNA]</scope>
    <source>
        <strain evidence="7 12">PA-W36</strain>
    </source>
</reference>
<dbReference type="Proteomes" id="UP000194857">
    <property type="component" value="Unassembled WGS sequence"/>
</dbReference>
<reference evidence="6 11" key="6">
    <citation type="submission" date="2018-08" db="EMBL/GenBank/DDBJ databases">
        <title>Recombination of ecologically and evolutionarily significant loci maintains genetic cohesion in the Pseudomonas syringae species complex.</title>
        <authorList>
            <person name="Dillon M."/>
            <person name="Thakur S."/>
            <person name="Almeida R.N.D."/>
            <person name="Weir B.S."/>
            <person name="Guttman D.S."/>
        </authorList>
    </citation>
    <scope>NUCLEOTIDE SEQUENCE [LARGE SCALE GENOMIC DNA]</scope>
    <source>
        <strain evidence="6 11">ICMP 7846</strain>
    </source>
</reference>
<sequence>MSAPWETLLDWWFGTSSDAAEVVAQRNGLWFGKNVCQDADAGGRFGDLVNQALDGGLQEWTAEADGWLALILLLDQLPRMIYRDTPRAYAGDARAQRVVREGLEKGFDRQLPPVRRVFAYLVLEHAEDLPSQERAVACFRDLRDQVGGSVRKPFDDFYDYAERHHAVVARFGRFPHRNAILGRPSSEEETAFLREPGSRF</sequence>
<dbReference type="AlphaFoldDB" id="A0A069Q3B1"/>
<reference evidence="1" key="2">
    <citation type="submission" date="2015-06" db="EMBL/GenBank/DDBJ databases">
        <authorList>
            <person name="Radhakrishnan R."/>
            <person name="Underwood A."/>
            <person name="Al-Shahib A."/>
        </authorList>
    </citation>
    <scope>NUCLEOTIDE SEQUENCE</scope>
    <source>
        <strain evidence="1">P19_London_7_VIM_2_05_10</strain>
    </source>
</reference>
<dbReference type="Proteomes" id="UP000644192">
    <property type="component" value="Unassembled WGS sequence"/>
</dbReference>
<accession>A0A1S1C266</accession>
<dbReference type="eggNOG" id="COG3803">
    <property type="taxonomic scope" value="Bacteria"/>
</dbReference>
<evidence type="ECO:0000313" key="2">
    <source>
        <dbReference type="EMBL" id="MUI35704.1"/>
    </source>
</evidence>
<dbReference type="Gene3D" id="1.25.40.10">
    <property type="entry name" value="Tetratricopeptide repeat domain"/>
    <property type="match status" value="1"/>
</dbReference>
<dbReference type="OMA" id="YMPYMHS"/>
<reference evidence="2 13" key="8">
    <citation type="submission" date="2019-11" db="EMBL/GenBank/DDBJ databases">
        <title>Genomes of ocular Pseudomonas aeruginosa isolates.</title>
        <authorList>
            <person name="Khan M."/>
            <person name="Rice S.A."/>
            <person name="Willcox M.D.P."/>
            <person name="Stapleton F."/>
        </authorList>
    </citation>
    <scope>NUCLEOTIDE SEQUENCE [LARGE SCALE GENOMIC DNA]</scope>
    <source>
        <strain evidence="2 13">PA221</strain>
    </source>
</reference>
<reference evidence="8" key="1">
    <citation type="submission" date="2015-06" db="EMBL/GenBank/DDBJ databases">
        <authorList>
            <person name="Radhakrishnan Rajesh"/>
            <person name="Underwood Anthony"/>
            <person name="Al-Shahib Ali"/>
        </authorList>
    </citation>
    <scope>NUCLEOTIDE SEQUENCE [LARGE SCALE GENOMIC DNA]</scope>
    <source>
        <strain evidence="8">P19_London_7_VIM_2_05_10</strain>
    </source>
</reference>
<evidence type="ECO:0000313" key="9">
    <source>
        <dbReference type="Proteomes" id="UP000194857"/>
    </source>
</evidence>
<proteinExistence type="predicted"/>
<evidence type="ECO:0000313" key="13">
    <source>
        <dbReference type="Proteomes" id="UP000433532"/>
    </source>
</evidence>
<comment type="caution">
    <text evidence="5">The sequence shown here is derived from an EMBL/GenBank/DDBJ whole genome shotgun (WGS) entry which is preliminary data.</text>
</comment>
<dbReference type="Proteomes" id="UP000284767">
    <property type="component" value="Unassembled WGS sequence"/>
</dbReference>
<dbReference type="SUPFAM" id="SSF48452">
    <property type="entry name" value="TPR-like"/>
    <property type="match status" value="1"/>
</dbReference>
<evidence type="ECO:0000313" key="5">
    <source>
        <dbReference type="EMBL" id="RCI75165.1"/>
    </source>
</evidence>
<dbReference type="InterPro" id="IPR011990">
    <property type="entry name" value="TPR-like_helical_dom_sf"/>
</dbReference>
<evidence type="ECO:0000313" key="1">
    <source>
        <dbReference type="EMBL" id="CRO47457.1"/>
    </source>
</evidence>
<dbReference type="EMBL" id="RBSQ01000955">
    <property type="protein sequence ID" value="RMS49997.1"/>
    <property type="molecule type" value="Genomic_DNA"/>
</dbReference>
<dbReference type="EMBL" id="CVVU01000099">
    <property type="protein sequence ID" value="CRO47457.1"/>
    <property type="molecule type" value="Genomic_DNA"/>
</dbReference>
<protein>
    <submittedName>
        <fullName evidence="7">DUF924 domain-containing protein</fullName>
    </submittedName>
    <submittedName>
        <fullName evidence="5">DUF924 family protein</fullName>
    </submittedName>
</protein>
<evidence type="ECO:0000313" key="8">
    <source>
        <dbReference type="Proteomes" id="UP000045039"/>
    </source>
</evidence>
<evidence type="ECO:0000313" key="11">
    <source>
        <dbReference type="Proteomes" id="UP000270834"/>
    </source>
</evidence>
<evidence type="ECO:0000313" key="7">
    <source>
        <dbReference type="EMBL" id="RPM18232.1"/>
    </source>
</evidence>
<reference evidence="5 10" key="5">
    <citation type="submission" date="2018-07" db="EMBL/GenBank/DDBJ databases">
        <title>Mechanisms of high-level aminoglycoside resistance among Gram-negative pathogens in Brazil.</title>
        <authorList>
            <person name="Ballaben A.S."/>
            <person name="Darini A.L.C."/>
            <person name="Doi Y."/>
        </authorList>
    </citation>
    <scope>NUCLEOTIDE SEQUENCE [LARGE SCALE GENOMIC DNA]</scope>
    <source>
        <strain evidence="5 10">B2-305</strain>
    </source>
</reference>
<dbReference type="RefSeq" id="WP_003101790.1">
    <property type="nucleotide sequence ID" value="NZ_AP014651.1"/>
</dbReference>
<dbReference type="SMR" id="A0A069Q3B1"/>
<accession>A0A069Q3B1</accession>
<evidence type="ECO:0000313" key="10">
    <source>
        <dbReference type="Proteomes" id="UP000253594"/>
    </source>
</evidence>
<reference evidence="3" key="9">
    <citation type="submission" date="2020-01" db="EMBL/GenBank/DDBJ databases">
        <title>Bacteria Cultured from War Wounds Associated with the Conflict in Eastern Ukraine.</title>
        <authorList>
            <person name="Snesrud E."/>
            <person name="Galac M.R."/>
            <person name="Mc Gann P."/>
            <person name="Valentine K."/>
            <person name="Viacheslav K."/>
        </authorList>
    </citation>
    <scope>NUCLEOTIDE SEQUENCE</scope>
    <source>
        <strain evidence="3">VNMU148</strain>
    </source>
</reference>
<evidence type="ECO:0000313" key="6">
    <source>
        <dbReference type="EMBL" id="RMS49997.1"/>
    </source>
</evidence>
<dbReference type="EMBL" id="QORE01000220">
    <property type="protein sequence ID" value="RCI75165.1"/>
    <property type="molecule type" value="Genomic_DNA"/>
</dbReference>
<dbReference type="InterPro" id="IPR010323">
    <property type="entry name" value="DUF924"/>
</dbReference>
<name>A0A069Q3B1_PSEAI</name>
<dbReference type="Pfam" id="PF06041">
    <property type="entry name" value="DUF924"/>
    <property type="match status" value="1"/>
</dbReference>
<dbReference type="Proteomes" id="UP000045039">
    <property type="component" value="Unassembled WGS sequence"/>
</dbReference>
<dbReference type="EMBL" id="NFFZ01000001">
    <property type="protein sequence ID" value="OTI65868.1"/>
    <property type="molecule type" value="Genomic_DNA"/>
</dbReference>
<organism evidence="5 10">
    <name type="scientific">Pseudomonas aeruginosa</name>
    <dbReference type="NCBI Taxonomy" id="287"/>
    <lineage>
        <taxon>Bacteria</taxon>
        <taxon>Pseudomonadati</taxon>
        <taxon>Pseudomonadota</taxon>
        <taxon>Gammaproteobacteria</taxon>
        <taxon>Pseudomonadales</taxon>
        <taxon>Pseudomonadaceae</taxon>
        <taxon>Pseudomonas</taxon>
    </lineage>
</organism>
<dbReference type="Proteomes" id="UP000433532">
    <property type="component" value="Unassembled WGS sequence"/>
</dbReference>
<dbReference type="Proteomes" id="UP000270834">
    <property type="component" value="Unassembled WGS sequence"/>
</dbReference>
<evidence type="ECO:0000313" key="4">
    <source>
        <dbReference type="EMBL" id="OTI65868.1"/>
    </source>
</evidence>